<sequence length="67" mass="8150">MDIVVGNTVQINKDPHNTARKIKRLDSYHIKDRRRNRNDRRKSYREGLFVSISTRKDRRVARERRNS</sequence>
<gene>
    <name evidence="2" type="ORF">H8E41_05935</name>
</gene>
<dbReference type="EMBL" id="JACNJZ010000089">
    <property type="protein sequence ID" value="MBC8317426.1"/>
    <property type="molecule type" value="Genomic_DNA"/>
</dbReference>
<proteinExistence type="predicted"/>
<accession>A0A8J6NAX8</accession>
<reference evidence="2 3" key="1">
    <citation type="submission" date="2020-08" db="EMBL/GenBank/DDBJ databases">
        <title>Bridging the membrane lipid divide: bacteria of the FCB group superphylum have the potential to synthesize archaeal ether lipids.</title>
        <authorList>
            <person name="Villanueva L."/>
            <person name="Von Meijenfeldt F.A.B."/>
            <person name="Westbye A.B."/>
            <person name="Yadav S."/>
            <person name="Hopmans E.C."/>
            <person name="Dutilh B.E."/>
            <person name="Sinninghe Damste J.S."/>
        </authorList>
    </citation>
    <scope>NUCLEOTIDE SEQUENCE [LARGE SCALE GENOMIC DNA]</scope>
    <source>
        <strain evidence="2">NIOZ-UU47</strain>
    </source>
</reference>
<name>A0A8J6NAX8_9BACT</name>
<comment type="caution">
    <text evidence="2">The sequence shown here is derived from an EMBL/GenBank/DDBJ whole genome shotgun (WGS) entry which is preliminary data.</text>
</comment>
<feature type="compositionally biased region" description="Basic residues" evidence="1">
    <location>
        <begin position="31"/>
        <end position="42"/>
    </location>
</feature>
<dbReference type="Proteomes" id="UP000614424">
    <property type="component" value="Unassembled WGS sequence"/>
</dbReference>
<evidence type="ECO:0000313" key="2">
    <source>
        <dbReference type="EMBL" id="MBC8317426.1"/>
    </source>
</evidence>
<evidence type="ECO:0000256" key="1">
    <source>
        <dbReference type="SAM" id="MobiDB-lite"/>
    </source>
</evidence>
<evidence type="ECO:0000313" key="3">
    <source>
        <dbReference type="Proteomes" id="UP000614424"/>
    </source>
</evidence>
<protein>
    <submittedName>
        <fullName evidence="2">Uncharacterized protein</fullName>
    </submittedName>
</protein>
<feature type="region of interest" description="Disordered" evidence="1">
    <location>
        <begin position="14"/>
        <end position="42"/>
    </location>
</feature>
<organism evidence="2 3">
    <name type="scientific">Candidatus Desulfobia pelagia</name>
    <dbReference type="NCBI Taxonomy" id="2841692"/>
    <lineage>
        <taxon>Bacteria</taxon>
        <taxon>Pseudomonadati</taxon>
        <taxon>Thermodesulfobacteriota</taxon>
        <taxon>Desulfobulbia</taxon>
        <taxon>Desulfobulbales</taxon>
        <taxon>Desulfobulbaceae</taxon>
        <taxon>Candidatus Desulfobia</taxon>
    </lineage>
</organism>
<dbReference type="AlphaFoldDB" id="A0A8J6NAX8"/>